<feature type="region of interest" description="Disordered" evidence="2">
    <location>
        <begin position="238"/>
        <end position="318"/>
    </location>
</feature>
<dbReference type="OrthoDB" id="3409938at2759"/>
<feature type="region of interest" description="Disordered" evidence="2">
    <location>
        <begin position="567"/>
        <end position="711"/>
    </location>
</feature>
<dbReference type="AlphaFoldDB" id="A0A165K5F5"/>
<proteinExistence type="predicted"/>
<feature type="compositionally biased region" description="Polar residues" evidence="2">
    <location>
        <begin position="689"/>
        <end position="701"/>
    </location>
</feature>
<keyword evidence="4" id="KW-1185">Reference proteome</keyword>
<evidence type="ECO:0000313" key="4">
    <source>
        <dbReference type="Proteomes" id="UP000076842"/>
    </source>
</evidence>
<gene>
    <name evidence="3" type="ORF">CALCODRAFT_533804</name>
</gene>
<keyword evidence="1" id="KW-0945">Host-virus interaction</keyword>
<dbReference type="PANTHER" id="PTHR13037">
    <property type="entry name" value="FORMIN"/>
    <property type="match status" value="1"/>
</dbReference>
<feature type="compositionally biased region" description="Polar residues" evidence="2">
    <location>
        <begin position="238"/>
        <end position="248"/>
    </location>
</feature>
<evidence type="ECO:0000313" key="3">
    <source>
        <dbReference type="EMBL" id="KZT62708.1"/>
    </source>
</evidence>
<evidence type="ECO:0000256" key="1">
    <source>
        <dbReference type="ARBA" id="ARBA00022581"/>
    </source>
</evidence>
<accession>A0A165K5F5</accession>
<organism evidence="3 4">
    <name type="scientific">Calocera cornea HHB12733</name>
    <dbReference type="NCBI Taxonomy" id="1353952"/>
    <lineage>
        <taxon>Eukaryota</taxon>
        <taxon>Fungi</taxon>
        <taxon>Dikarya</taxon>
        <taxon>Basidiomycota</taxon>
        <taxon>Agaricomycotina</taxon>
        <taxon>Dacrymycetes</taxon>
        <taxon>Dacrymycetales</taxon>
        <taxon>Dacrymycetaceae</taxon>
        <taxon>Calocera</taxon>
    </lineage>
</organism>
<reference evidence="3 4" key="1">
    <citation type="journal article" date="2016" name="Mol. Biol. Evol.">
        <title>Comparative Genomics of Early-Diverging Mushroom-Forming Fungi Provides Insights into the Origins of Lignocellulose Decay Capabilities.</title>
        <authorList>
            <person name="Nagy L.G."/>
            <person name="Riley R."/>
            <person name="Tritt A."/>
            <person name="Adam C."/>
            <person name="Daum C."/>
            <person name="Floudas D."/>
            <person name="Sun H."/>
            <person name="Yadav J.S."/>
            <person name="Pangilinan J."/>
            <person name="Larsson K.H."/>
            <person name="Matsuura K."/>
            <person name="Barry K."/>
            <person name="Labutti K."/>
            <person name="Kuo R."/>
            <person name="Ohm R.A."/>
            <person name="Bhattacharya S.S."/>
            <person name="Shirouzu T."/>
            <person name="Yoshinaga Y."/>
            <person name="Martin F.M."/>
            <person name="Grigoriev I.V."/>
            <person name="Hibbett D.S."/>
        </authorList>
    </citation>
    <scope>NUCLEOTIDE SEQUENCE [LARGE SCALE GENOMIC DNA]</scope>
    <source>
        <strain evidence="3 4">HHB12733</strain>
    </source>
</reference>
<sequence length="1184" mass="129602">MPYSPRDVIGTIGVPFHAFPPSPLIPSPDATNALLRNLPSHPFFPRRFGGILYTICNRMTASSTLICFVTRNSLIASYLAHSNTLRVPACLYPSPSSSSLVLYVSAGVLFSDITSPVPPAFVSQSLQSASEWSNHTLCENELNSTAVCNISYILHFPNPISAPSSSSAVPVNSMPAVISTSVDTSSSAMAAVQSSPHPGVGFRRSPTHRPTFNPVATLSSLPALRIGAVPFMERLQSTDQASVNSTRLAASARHLRSPSTPSSRTRGAHPNRRTTAIAHTGRQESMPPHGFQPLQTQPSPALPPPQVITGAASSRSSTGHSSATIVVLPCPLAGIPTVFPFTDHNGFRPYGGLKKSELTDLVNRFRDLNLLYDLHPHLSPTALFEELDLQLRTYLATHHIYFPVHREPHPGDNPTPSVPTSHLLASSLFDFVIPGRASRGIPGSYGLIQSPISTENPILSQLRDRYRNWSNPVQTYRRDVLAFIVPRFGGLAGHLPPNFDRSPGLHQCFVRVALHRLSHCDPAFDHLDESCLGPECIVPPVHFPNHSPSPSEVAPQHSNALIPRRRPLSMPFQSPSHHPNSPTTVRSTRPRLSSQTHTPESSVSSSLSLPFLATVPSPPPASPSTLPDSQPHVSPLSPSTNRPPSPSILYLEPLGSSSVPIHDNPSQRRNLPSSPPFMRSPSIEVIDLTSPQADRSRSSSPIAFGGFSVDPHTDDEDDGCLEWVPVDHSSAAYHARCAQWTLEARRLVPAVSPEFCRVISAPVYPGESQSNTQSAFQMVSLQLATSLFTLLKAAYPDFPARPPSSRAQSALQQFIARLCPGNFRVEVILPLNGSMSSGRVLTAGAGPTRQALRLLLQQYAALLPHSSARTPDGFMAIRPRGDPPSHEHEVFWRGVGILSAIWILHTGTPPFNISPLLVYVAGCQQRDTAADICRQPAFIRTFAPIAATMLSSWDRLASQHVTDPSHSQKLSRQDPQHSIRHFLPFLDEFDVFYERQAFADFKTFIWVVWQDPAADVNSYLQDRLKWLHSRPDDTDWRNIQLALRRYLSREGHPLCTSSPASEGLRAVYLSIGLDPEEFTIPSQSSARYIRRRLLNRVCLGDENMGDLVIKIALTPNLRSSPIHAAQYQDAETLVTARVCFSELTVSYGTVLAALSNDIDDGQQFDQTMHALLLSASDASHFNMY</sequence>
<evidence type="ECO:0000256" key="2">
    <source>
        <dbReference type="SAM" id="MobiDB-lite"/>
    </source>
</evidence>
<feature type="compositionally biased region" description="Polar residues" evidence="2">
    <location>
        <begin position="571"/>
        <end position="592"/>
    </location>
</feature>
<dbReference type="EMBL" id="KV423915">
    <property type="protein sequence ID" value="KZT62708.1"/>
    <property type="molecule type" value="Genomic_DNA"/>
</dbReference>
<name>A0A165K5F5_9BASI</name>
<dbReference type="Proteomes" id="UP000076842">
    <property type="component" value="Unassembled WGS sequence"/>
</dbReference>
<feature type="compositionally biased region" description="Low complexity" evidence="2">
    <location>
        <begin position="593"/>
        <end position="610"/>
    </location>
</feature>
<feature type="compositionally biased region" description="Low complexity" evidence="2">
    <location>
        <begin position="309"/>
        <end position="318"/>
    </location>
</feature>
<protein>
    <submittedName>
        <fullName evidence="3">Uncharacterized protein</fullName>
    </submittedName>
</protein>
<dbReference type="PANTHER" id="PTHR13037:SF24">
    <property type="entry name" value="POLYCOMB PROTEIN PCL-RELATED"/>
    <property type="match status" value="1"/>
</dbReference>
<dbReference type="InParanoid" id="A0A165K5F5"/>